<organism evidence="1 2">
    <name type="scientific">Colwellia psychrerythraea (strain 34H / ATCC BAA-681)</name>
    <name type="common">Vibrio psychroerythus</name>
    <dbReference type="NCBI Taxonomy" id="167879"/>
    <lineage>
        <taxon>Bacteria</taxon>
        <taxon>Pseudomonadati</taxon>
        <taxon>Pseudomonadota</taxon>
        <taxon>Gammaproteobacteria</taxon>
        <taxon>Alteromonadales</taxon>
        <taxon>Colwelliaceae</taxon>
        <taxon>Colwellia</taxon>
    </lineage>
</organism>
<dbReference type="HOGENOM" id="CLU_083605_0_0_6"/>
<name>Q47XB1_COLP3</name>
<dbReference type="RefSeq" id="WP_011044645.1">
    <property type="nucleotide sequence ID" value="NC_003910.7"/>
</dbReference>
<dbReference type="KEGG" id="cps:CPS_3897"/>
<evidence type="ECO:0000313" key="2">
    <source>
        <dbReference type="Proteomes" id="UP000000547"/>
    </source>
</evidence>
<gene>
    <name evidence="1" type="ordered locus">CPS_3897</name>
</gene>
<sequence length="296" mass="34103">MENSFYRSYPAFPLKALLLFALFFITQFVHAKTDSVLVYIRDDVYIDYLKFVDDRDISLIDNFSGKNIRRDVVDMIIAQRALKLGGFKHSFTYAPGKVNFRNTKMLQNGQLLISFDSYWQQDALPLSDKLYISDEVIRNGEYVAGIYTSPHNKKTLSVKKLTDLNDLTAVSTPKWSTDWHTLEQLPLKKLTRDDSWLSMVRMVNIEWIDFILMPFNSTPDQSFIMDKVHLVPVKNIGVVLKDSRHFVISKIHPKGQEAFIAINKGLKILRSRGAIVKAYQQAGFFVDTKKVIIINP</sequence>
<evidence type="ECO:0000313" key="1">
    <source>
        <dbReference type="EMBL" id="AAZ24825.1"/>
    </source>
</evidence>
<dbReference type="Proteomes" id="UP000000547">
    <property type="component" value="Chromosome"/>
</dbReference>
<dbReference type="EMBL" id="CP000083">
    <property type="protein sequence ID" value="AAZ24825.1"/>
    <property type="molecule type" value="Genomic_DNA"/>
</dbReference>
<protein>
    <recommendedName>
        <fullName evidence="3">ABC-type transporter, periplasmic subunit family 3</fullName>
    </recommendedName>
</protein>
<dbReference type="AlphaFoldDB" id="Q47XB1"/>
<evidence type="ECO:0008006" key="3">
    <source>
        <dbReference type="Google" id="ProtNLM"/>
    </source>
</evidence>
<reference evidence="1" key="1">
    <citation type="journal article" date="2005" name="Proc. Natl. Acad. Sci. U.S.A.">
        <title>The psychrophilic lifestyle as revealed by the genome sequence of Colwellia psychrerythraea 34H through genomic and proteomic analyses.</title>
        <authorList>
            <person name="Methe B.A."/>
            <person name="Nelson K.E."/>
            <person name="Deming J.W."/>
            <person name="Momen B."/>
            <person name="Melamud E."/>
            <person name="Zhang X."/>
            <person name="Moult J."/>
            <person name="Madupu R."/>
            <person name="Nelson W.C."/>
            <person name="Dodson R.J."/>
            <person name="Brinkac L.M."/>
            <person name="Daugherty S.C."/>
            <person name="Durkin A.S."/>
            <person name="DeBoy R.T."/>
            <person name="Kolonay J.F."/>
            <person name="Sullivan S.A."/>
            <person name="Zhou L."/>
            <person name="Davidsen T.M."/>
            <person name="Wu M."/>
            <person name="Huston A.L."/>
            <person name="Lewis M."/>
            <person name="Weaver B."/>
            <person name="Weidman J.F."/>
            <person name="Khouri H."/>
            <person name="Utterback T.R."/>
            <person name="Feldblyum T.V."/>
            <person name="Fraser C.M."/>
        </authorList>
    </citation>
    <scope>NUCLEOTIDE SEQUENCE [LARGE SCALE GENOMIC DNA]</scope>
    <source>
        <strain evidence="1">34H</strain>
    </source>
</reference>
<dbReference type="STRING" id="167879.CPS_3897"/>
<proteinExistence type="predicted"/>
<accession>Q47XB1</accession>